<sequence length="361" mass="40975">MCRPCSNIIGFDTQGVTRGKFVLVSILIVFVRSGHQMMLLRVCVSPNNVRRINLPSVPESVDHLKTILQSKLELQNGFSLQFEDPEFGNSLCNLHDIDELPAEKAVLKVIWDEVTLETNQPPATDTSDAGSVSSLDTASVSSASSSTMSSQSLHKNLRDAIDWPSSFEVPKFSLDVELRLKKANDVYHQNKTPLEVPRDVKSEILSKLVQAMFEVKSYPTRCEVQSVAMALVHKHPCLTEDQPSSGWDAWLTSLWFKVGNYRFKLRQAGMSEVSVNRKRHGDDGQLKYTMKKSRRAEVNFLPDHPMGQTDESLEEDRLEMTEETKKKNIDSTLIREKMHSTFSLRRRELVEVEPLVKEIKE</sequence>
<keyword evidence="2" id="KW-1185">Reference proteome</keyword>
<evidence type="ECO:0000313" key="1">
    <source>
        <dbReference type="EMBL" id="KAG5271200.1"/>
    </source>
</evidence>
<accession>A0AAV6G8B4</accession>
<proteinExistence type="predicted"/>
<name>A0AAV6G8B4_9TELE</name>
<reference evidence="1" key="1">
    <citation type="submission" date="2020-10" db="EMBL/GenBank/DDBJ databases">
        <title>Chromosome-scale genome assembly of the Allis shad, Alosa alosa.</title>
        <authorList>
            <person name="Margot Z."/>
            <person name="Christophe K."/>
            <person name="Cabau C."/>
            <person name="Louis A."/>
            <person name="Berthelot C."/>
            <person name="Parey E."/>
            <person name="Roest Crollius H."/>
            <person name="Montfort J."/>
            <person name="Robinson-Rechavi M."/>
            <person name="Bucao C."/>
            <person name="Bouchez O."/>
            <person name="Gislard M."/>
            <person name="Lluch J."/>
            <person name="Milhes M."/>
            <person name="Lampietro C."/>
            <person name="Lopez Roques C."/>
            <person name="Donnadieu C."/>
            <person name="Braasch I."/>
            <person name="Desvignes T."/>
            <person name="Postlethwait J."/>
            <person name="Bobe J."/>
            <person name="Guiguen Y."/>
        </authorList>
    </citation>
    <scope>NUCLEOTIDE SEQUENCE</scope>
    <source>
        <strain evidence="1">M-15738</strain>
        <tissue evidence="1">Blood</tissue>
    </source>
</reference>
<comment type="caution">
    <text evidence="1">The sequence shown here is derived from an EMBL/GenBank/DDBJ whole genome shotgun (WGS) entry which is preliminary data.</text>
</comment>
<dbReference type="PANTHER" id="PTHR31025">
    <property type="entry name" value="SI:CH211-196P9.1-RELATED"/>
    <property type="match status" value="1"/>
</dbReference>
<dbReference type="EMBL" id="JADWDJ010000013">
    <property type="protein sequence ID" value="KAG5271200.1"/>
    <property type="molecule type" value="Genomic_DNA"/>
</dbReference>
<protein>
    <submittedName>
        <fullName evidence="1">Uncharacterized protein</fullName>
    </submittedName>
</protein>
<dbReference type="PANTHER" id="PTHR31025:SF27">
    <property type="entry name" value="SI:CH211-193K19.2-RELATED"/>
    <property type="match status" value="1"/>
</dbReference>
<dbReference type="AlphaFoldDB" id="A0AAV6G8B4"/>
<evidence type="ECO:0000313" key="2">
    <source>
        <dbReference type="Proteomes" id="UP000823561"/>
    </source>
</evidence>
<gene>
    <name evidence="1" type="ORF">AALO_G00177020</name>
</gene>
<dbReference type="Proteomes" id="UP000823561">
    <property type="component" value="Chromosome 13"/>
</dbReference>
<organism evidence="1 2">
    <name type="scientific">Alosa alosa</name>
    <name type="common">allis shad</name>
    <dbReference type="NCBI Taxonomy" id="278164"/>
    <lineage>
        <taxon>Eukaryota</taxon>
        <taxon>Metazoa</taxon>
        <taxon>Chordata</taxon>
        <taxon>Craniata</taxon>
        <taxon>Vertebrata</taxon>
        <taxon>Euteleostomi</taxon>
        <taxon>Actinopterygii</taxon>
        <taxon>Neopterygii</taxon>
        <taxon>Teleostei</taxon>
        <taxon>Clupei</taxon>
        <taxon>Clupeiformes</taxon>
        <taxon>Clupeoidei</taxon>
        <taxon>Clupeidae</taxon>
        <taxon>Alosa</taxon>
    </lineage>
</organism>